<gene>
    <name evidence="1" type="ORF">CMV_012423</name>
</gene>
<organism evidence="1 2">
    <name type="scientific">Castanea mollissima</name>
    <name type="common">Chinese chestnut</name>
    <dbReference type="NCBI Taxonomy" id="60419"/>
    <lineage>
        <taxon>Eukaryota</taxon>
        <taxon>Viridiplantae</taxon>
        <taxon>Streptophyta</taxon>
        <taxon>Embryophyta</taxon>
        <taxon>Tracheophyta</taxon>
        <taxon>Spermatophyta</taxon>
        <taxon>Magnoliopsida</taxon>
        <taxon>eudicotyledons</taxon>
        <taxon>Gunneridae</taxon>
        <taxon>Pentapetalae</taxon>
        <taxon>rosids</taxon>
        <taxon>fabids</taxon>
        <taxon>Fagales</taxon>
        <taxon>Fagaceae</taxon>
        <taxon>Castanea</taxon>
    </lineage>
</organism>
<dbReference type="Proteomes" id="UP000737018">
    <property type="component" value="Unassembled WGS sequence"/>
</dbReference>
<protein>
    <submittedName>
        <fullName evidence="1">Uncharacterized protein</fullName>
    </submittedName>
</protein>
<dbReference type="EMBL" id="JRKL02001586">
    <property type="protein sequence ID" value="KAF3963160.1"/>
    <property type="molecule type" value="Genomic_DNA"/>
</dbReference>
<dbReference type="OrthoDB" id="1809091at2759"/>
<reference evidence="1" key="1">
    <citation type="submission" date="2020-03" db="EMBL/GenBank/DDBJ databases">
        <title>Castanea mollissima Vanexum genome sequencing.</title>
        <authorList>
            <person name="Staton M."/>
        </authorList>
    </citation>
    <scope>NUCLEOTIDE SEQUENCE</scope>
    <source>
        <tissue evidence="1">Leaf</tissue>
    </source>
</reference>
<keyword evidence="2" id="KW-1185">Reference proteome</keyword>
<accession>A0A8J4VMZ7</accession>
<sequence>MLIVRVFDVAAGSSIHGAVGDAYRRSGIVRRAKAATTIGGGRSPRQEMEGAKEHDKACHICASCVSCITVKYTGTPASATNSIQDDQAVHYARVGVLGNPG</sequence>
<evidence type="ECO:0000313" key="1">
    <source>
        <dbReference type="EMBL" id="KAF3963160.1"/>
    </source>
</evidence>
<evidence type="ECO:0000313" key="2">
    <source>
        <dbReference type="Proteomes" id="UP000737018"/>
    </source>
</evidence>
<proteinExistence type="predicted"/>
<name>A0A8J4VMZ7_9ROSI</name>
<comment type="caution">
    <text evidence="1">The sequence shown here is derived from an EMBL/GenBank/DDBJ whole genome shotgun (WGS) entry which is preliminary data.</text>
</comment>
<dbReference type="AlphaFoldDB" id="A0A8J4VMZ7"/>